<reference evidence="1" key="2">
    <citation type="journal article" date="2022" name="New Phytol.">
        <title>Evolutionary transition to the ectomycorrhizal habit in the genomes of a hyperdiverse lineage of mushroom-forming fungi.</title>
        <authorList>
            <person name="Looney B."/>
            <person name="Miyauchi S."/>
            <person name="Morin E."/>
            <person name="Drula E."/>
            <person name="Courty P.E."/>
            <person name="Kohler A."/>
            <person name="Kuo A."/>
            <person name="LaButti K."/>
            <person name="Pangilinan J."/>
            <person name="Lipzen A."/>
            <person name="Riley R."/>
            <person name="Andreopoulos W."/>
            <person name="He G."/>
            <person name="Johnson J."/>
            <person name="Nolan M."/>
            <person name="Tritt A."/>
            <person name="Barry K.W."/>
            <person name="Grigoriev I.V."/>
            <person name="Nagy L.G."/>
            <person name="Hibbett D."/>
            <person name="Henrissat B."/>
            <person name="Matheny P.B."/>
            <person name="Labbe J."/>
            <person name="Martin F.M."/>
        </authorList>
    </citation>
    <scope>NUCLEOTIDE SEQUENCE</scope>
    <source>
        <strain evidence="1">FP105234-sp</strain>
    </source>
</reference>
<organism evidence="1 2">
    <name type="scientific">Auriscalpium vulgare</name>
    <dbReference type="NCBI Taxonomy" id="40419"/>
    <lineage>
        <taxon>Eukaryota</taxon>
        <taxon>Fungi</taxon>
        <taxon>Dikarya</taxon>
        <taxon>Basidiomycota</taxon>
        <taxon>Agaricomycotina</taxon>
        <taxon>Agaricomycetes</taxon>
        <taxon>Russulales</taxon>
        <taxon>Auriscalpiaceae</taxon>
        <taxon>Auriscalpium</taxon>
    </lineage>
</organism>
<sequence length="488" mass="55758">MIGNSLPELIFIRASILGLRSIAPLSFIYLAASTHAGAFLWTPVLGAWAITEAAFYTLVYLPRRRSMQKNAVHPPLTAEERRTLFDKCSKCMSEASATGWFTYANGDRVVKRGNAMDWLLWGLFASTQLEMIQDWEAEMEHYVSVMATHIGYELDPGSNPDMQCFRLTLDPVRMVHRPFVWYLIVGLVDGLTSCAMFYHGFKHYDTRKWFQVFPLRPLLALASRRSADPDIPYWYREHRSKDKLPILFIHGIGSRQPQLTDSRQIGLWPYTKFFRELIEQDPDVGILAVEILPVSMRLAAPPLPRDAMCAAVARILDAHDLPRVVVAGHSYGTVVAAHLHHNPAFAARIAGMLLVDPIPFLLHHPDIAYNFVYRVPRAANEWQLWFFASSDPDIARALARHFFWFENILFKEELAGRRVAVSLAEKDQIVNAQEVRRYLTGQDEPSARWAEGDMEVLYHAGLDHATVFDTPERRRTLLEILGRFVREA</sequence>
<accession>A0ACB8R654</accession>
<comment type="caution">
    <text evidence="1">The sequence shown here is derived from an EMBL/GenBank/DDBJ whole genome shotgun (WGS) entry which is preliminary data.</text>
</comment>
<protein>
    <submittedName>
        <fullName evidence="1">Uncharacterized protein</fullName>
    </submittedName>
</protein>
<dbReference type="EMBL" id="MU276292">
    <property type="protein sequence ID" value="KAI0039539.1"/>
    <property type="molecule type" value="Genomic_DNA"/>
</dbReference>
<keyword evidence="2" id="KW-1185">Reference proteome</keyword>
<reference evidence="1" key="1">
    <citation type="submission" date="2021-02" db="EMBL/GenBank/DDBJ databases">
        <authorList>
            <consortium name="DOE Joint Genome Institute"/>
            <person name="Ahrendt S."/>
            <person name="Looney B.P."/>
            <person name="Miyauchi S."/>
            <person name="Morin E."/>
            <person name="Drula E."/>
            <person name="Courty P.E."/>
            <person name="Chicoki N."/>
            <person name="Fauchery L."/>
            <person name="Kohler A."/>
            <person name="Kuo A."/>
            <person name="Labutti K."/>
            <person name="Pangilinan J."/>
            <person name="Lipzen A."/>
            <person name="Riley R."/>
            <person name="Andreopoulos W."/>
            <person name="He G."/>
            <person name="Johnson J."/>
            <person name="Barry K.W."/>
            <person name="Grigoriev I.V."/>
            <person name="Nagy L."/>
            <person name="Hibbett D."/>
            <person name="Henrissat B."/>
            <person name="Matheny P.B."/>
            <person name="Labbe J."/>
            <person name="Martin F."/>
        </authorList>
    </citation>
    <scope>NUCLEOTIDE SEQUENCE</scope>
    <source>
        <strain evidence="1">FP105234-sp</strain>
    </source>
</reference>
<proteinExistence type="predicted"/>
<evidence type="ECO:0000313" key="1">
    <source>
        <dbReference type="EMBL" id="KAI0039539.1"/>
    </source>
</evidence>
<evidence type="ECO:0000313" key="2">
    <source>
        <dbReference type="Proteomes" id="UP000814033"/>
    </source>
</evidence>
<gene>
    <name evidence="1" type="ORF">FA95DRAFT_1577541</name>
</gene>
<name>A0ACB8R654_9AGAM</name>
<dbReference type="Proteomes" id="UP000814033">
    <property type="component" value="Unassembled WGS sequence"/>
</dbReference>